<feature type="transmembrane region" description="Helical" evidence="11">
    <location>
        <begin position="194"/>
        <end position="216"/>
    </location>
</feature>
<feature type="domain" description="Major facilitator superfamily (MFS) profile" evidence="12">
    <location>
        <begin position="102"/>
        <end position="546"/>
    </location>
</feature>
<protein>
    <recommendedName>
        <fullName evidence="12">Major facilitator superfamily (MFS) profile domain-containing protein</fullName>
    </recommendedName>
</protein>
<dbReference type="InterPro" id="IPR036259">
    <property type="entry name" value="MFS_trans_sf"/>
</dbReference>
<name>A0A4Q1BMG6_TREME</name>
<dbReference type="PROSITE" id="PS00216">
    <property type="entry name" value="SUGAR_TRANSPORT_1"/>
    <property type="match status" value="1"/>
</dbReference>
<dbReference type="Proteomes" id="UP000289152">
    <property type="component" value="Unassembled WGS sequence"/>
</dbReference>
<dbReference type="VEuPathDB" id="FungiDB:TREMEDRAFT_29066"/>
<gene>
    <name evidence="13" type="ORF">M231_03765</name>
</gene>
<dbReference type="NCBIfam" id="TIGR00879">
    <property type="entry name" value="SP"/>
    <property type="match status" value="1"/>
</dbReference>
<feature type="transmembrane region" description="Helical" evidence="11">
    <location>
        <begin position="169"/>
        <end position="188"/>
    </location>
</feature>
<dbReference type="GO" id="GO:0005886">
    <property type="term" value="C:plasma membrane"/>
    <property type="evidence" value="ECO:0007669"/>
    <property type="project" value="UniProtKB-SubCell"/>
</dbReference>
<dbReference type="InterPro" id="IPR003663">
    <property type="entry name" value="Sugar/inositol_transpt"/>
</dbReference>
<dbReference type="InParanoid" id="A0A4Q1BMG6"/>
<evidence type="ECO:0000259" key="12">
    <source>
        <dbReference type="PROSITE" id="PS50850"/>
    </source>
</evidence>
<evidence type="ECO:0000256" key="2">
    <source>
        <dbReference type="ARBA" id="ARBA00010992"/>
    </source>
</evidence>
<keyword evidence="5 11" id="KW-0812">Transmembrane</keyword>
<dbReference type="PRINTS" id="PR00171">
    <property type="entry name" value="SUGRTRNSPORT"/>
</dbReference>
<keyword evidence="6 11" id="KW-1133">Transmembrane helix</keyword>
<dbReference type="PROSITE" id="PS50850">
    <property type="entry name" value="MFS"/>
    <property type="match status" value="1"/>
</dbReference>
<comment type="subcellular location">
    <subcellularLocation>
        <location evidence="1">Cell membrane</location>
        <topology evidence="1">Multi-pass membrane protein</topology>
    </subcellularLocation>
</comment>
<evidence type="ECO:0000256" key="4">
    <source>
        <dbReference type="ARBA" id="ARBA00022475"/>
    </source>
</evidence>
<keyword evidence="7 11" id="KW-0472">Membrane</keyword>
<feature type="transmembrane region" description="Helical" evidence="11">
    <location>
        <begin position="384"/>
        <end position="403"/>
    </location>
</feature>
<feature type="compositionally biased region" description="Polar residues" evidence="10">
    <location>
        <begin position="1"/>
        <end position="14"/>
    </location>
</feature>
<dbReference type="EMBL" id="SDIL01000039">
    <property type="protein sequence ID" value="RXK38920.1"/>
    <property type="molecule type" value="Genomic_DNA"/>
</dbReference>
<reference evidence="13 14" key="1">
    <citation type="submission" date="2016-06" db="EMBL/GenBank/DDBJ databases">
        <title>Evolution of pathogenesis and genome organization in the Tremellales.</title>
        <authorList>
            <person name="Cuomo C."/>
            <person name="Litvintseva A."/>
            <person name="Heitman J."/>
            <person name="Chen Y."/>
            <person name="Sun S."/>
            <person name="Springer D."/>
            <person name="Dromer F."/>
            <person name="Young S."/>
            <person name="Zeng Q."/>
            <person name="Chapman S."/>
            <person name="Gujja S."/>
            <person name="Saif S."/>
            <person name="Birren B."/>
        </authorList>
    </citation>
    <scope>NUCLEOTIDE SEQUENCE [LARGE SCALE GENOMIC DNA]</scope>
    <source>
        <strain evidence="13 14">ATCC 28783</strain>
    </source>
</reference>
<dbReference type="STRING" id="5217.A0A4Q1BMG6"/>
<feature type="transmembrane region" description="Helical" evidence="11">
    <location>
        <begin position="142"/>
        <end position="162"/>
    </location>
</feature>
<keyword evidence="14" id="KW-1185">Reference proteome</keyword>
<evidence type="ECO:0000256" key="11">
    <source>
        <dbReference type="SAM" id="Phobius"/>
    </source>
</evidence>
<evidence type="ECO:0000256" key="7">
    <source>
        <dbReference type="ARBA" id="ARBA00023136"/>
    </source>
</evidence>
<organism evidence="13 14">
    <name type="scientific">Tremella mesenterica</name>
    <name type="common">Jelly fungus</name>
    <dbReference type="NCBI Taxonomy" id="5217"/>
    <lineage>
        <taxon>Eukaryota</taxon>
        <taxon>Fungi</taxon>
        <taxon>Dikarya</taxon>
        <taxon>Basidiomycota</taxon>
        <taxon>Agaricomycotina</taxon>
        <taxon>Tremellomycetes</taxon>
        <taxon>Tremellales</taxon>
        <taxon>Tremellaceae</taxon>
        <taxon>Tremella</taxon>
    </lineage>
</organism>
<sequence length="584" mass="63284">MDQHTSQSHSNGSNDYEPISNLQDHEDPFQSSQISQVGMSGIHEELEGRHSYGILERFQGDSYNDVRDDGRVGRDEEVCMGREGRNEERMGLKEMSWFLRMLVGVSTLSGLLFGYDTGVISGTLVIISDDLGKTLSSWDKELITSSTTLGALLGGLISGTMSDYTGRKGVIGVASGIFVIGALGQAISHTIISITIGRFVVGVGVGLASCIVPLYIGELSPANMRGRLVTLNVVAITLGQVVAYVIGAAFQNVSGGWRWMVGLGAVPAIVQLFTLSLLPESARILLLQGKTEQVTRIIAKIYPHASQEEIMRHSDEMRSAVRESIRINESTTWRERLESLLRDGPSRRALIIGGGLQALQQLSGFNTLMYYSASLFASLGFKNATAVGGLIASVNLMFTLVALKTVDRLGRRRTMLLTVPVMIIALLLSSFFFHLLTSSTGGILVDGTPYSRSLASLVVISMMIYVAGYAAGVGNIPWQQGELFNLEVRGIGSSICTSVNWTCNLLIASTFLSLMDAISPSGAFLIYAILCVGGWFFCYFLYPETSGLTLEQVYQLFSEDFGVKKSLSSPIIYEPLGSPSHAWP</sequence>
<keyword evidence="3 9" id="KW-0813">Transport</keyword>
<proteinExistence type="inferred from homology"/>
<evidence type="ECO:0000256" key="5">
    <source>
        <dbReference type="ARBA" id="ARBA00022692"/>
    </source>
</evidence>
<evidence type="ECO:0000256" key="1">
    <source>
        <dbReference type="ARBA" id="ARBA00004651"/>
    </source>
</evidence>
<feature type="region of interest" description="Disordered" evidence="10">
    <location>
        <begin position="1"/>
        <end position="34"/>
    </location>
</feature>
<comment type="catalytic activity">
    <reaction evidence="8">
        <text>myo-inositol(out) + H(+)(out) = myo-inositol(in) + H(+)(in)</text>
        <dbReference type="Rhea" id="RHEA:60364"/>
        <dbReference type="ChEBI" id="CHEBI:15378"/>
        <dbReference type="ChEBI" id="CHEBI:17268"/>
    </reaction>
</comment>
<evidence type="ECO:0000256" key="10">
    <source>
        <dbReference type="SAM" id="MobiDB-lite"/>
    </source>
</evidence>
<feature type="transmembrane region" description="Helical" evidence="11">
    <location>
        <begin position="256"/>
        <end position="278"/>
    </location>
</feature>
<dbReference type="InterPro" id="IPR005828">
    <property type="entry name" value="MFS_sugar_transport-like"/>
</dbReference>
<evidence type="ECO:0000313" key="13">
    <source>
        <dbReference type="EMBL" id="RXK38920.1"/>
    </source>
</evidence>
<dbReference type="Pfam" id="PF00083">
    <property type="entry name" value="Sugar_tr"/>
    <property type="match status" value="1"/>
</dbReference>
<dbReference type="FunCoup" id="A0A4Q1BMG6">
    <property type="interactions" value="121"/>
</dbReference>
<dbReference type="FunFam" id="1.20.1250.20:FF:000073">
    <property type="entry name" value="MFS myo-inositol transporter, putative"/>
    <property type="match status" value="1"/>
</dbReference>
<dbReference type="PROSITE" id="PS00217">
    <property type="entry name" value="SUGAR_TRANSPORT_2"/>
    <property type="match status" value="1"/>
</dbReference>
<comment type="caution">
    <text evidence="13">The sequence shown here is derived from an EMBL/GenBank/DDBJ whole genome shotgun (WGS) entry which is preliminary data.</text>
</comment>
<accession>A0A4Q1BMG6</accession>
<keyword evidence="4" id="KW-1003">Cell membrane</keyword>
<dbReference type="PANTHER" id="PTHR48020">
    <property type="entry name" value="PROTON MYO-INOSITOL COTRANSPORTER"/>
    <property type="match status" value="1"/>
</dbReference>
<evidence type="ECO:0000256" key="3">
    <source>
        <dbReference type="ARBA" id="ARBA00022448"/>
    </source>
</evidence>
<dbReference type="SUPFAM" id="SSF103473">
    <property type="entry name" value="MFS general substrate transporter"/>
    <property type="match status" value="1"/>
</dbReference>
<evidence type="ECO:0000256" key="6">
    <source>
        <dbReference type="ARBA" id="ARBA00022989"/>
    </source>
</evidence>
<evidence type="ECO:0000256" key="9">
    <source>
        <dbReference type="RuleBase" id="RU003346"/>
    </source>
</evidence>
<feature type="transmembrane region" description="Helical" evidence="11">
    <location>
        <begin position="490"/>
        <end position="512"/>
    </location>
</feature>
<dbReference type="AlphaFoldDB" id="A0A4Q1BMG6"/>
<dbReference type="GO" id="GO:0005365">
    <property type="term" value="F:myo-inositol transmembrane transporter activity"/>
    <property type="evidence" value="ECO:0007669"/>
    <property type="project" value="UniProtKB-ARBA"/>
</dbReference>
<dbReference type="GO" id="GO:1904679">
    <property type="term" value="P:myo-inositol import across plasma membrane"/>
    <property type="evidence" value="ECO:0007669"/>
    <property type="project" value="UniProtKB-ARBA"/>
</dbReference>
<dbReference type="Gene3D" id="1.20.1250.20">
    <property type="entry name" value="MFS general substrate transporter like domains"/>
    <property type="match status" value="1"/>
</dbReference>
<dbReference type="InterPro" id="IPR050814">
    <property type="entry name" value="Myo-inositol_Transporter"/>
</dbReference>
<dbReference type="InterPro" id="IPR005829">
    <property type="entry name" value="Sugar_transporter_CS"/>
</dbReference>
<dbReference type="InterPro" id="IPR020846">
    <property type="entry name" value="MFS_dom"/>
</dbReference>
<feature type="transmembrane region" description="Helical" evidence="11">
    <location>
        <begin position="456"/>
        <end position="478"/>
    </location>
</feature>
<feature type="transmembrane region" description="Helical" evidence="11">
    <location>
        <begin position="415"/>
        <end position="436"/>
    </location>
</feature>
<evidence type="ECO:0000256" key="8">
    <source>
        <dbReference type="ARBA" id="ARBA00049119"/>
    </source>
</evidence>
<comment type="similarity">
    <text evidence="2 9">Belongs to the major facilitator superfamily. Sugar transporter (TC 2.A.1.1) family.</text>
</comment>
<dbReference type="PANTHER" id="PTHR48020:SF12">
    <property type="entry name" value="PROTON MYO-INOSITOL COTRANSPORTER"/>
    <property type="match status" value="1"/>
</dbReference>
<evidence type="ECO:0000313" key="14">
    <source>
        <dbReference type="Proteomes" id="UP000289152"/>
    </source>
</evidence>
<feature type="transmembrane region" description="Helical" evidence="11">
    <location>
        <begin position="524"/>
        <end position="542"/>
    </location>
</feature>
<feature type="transmembrane region" description="Helical" evidence="11">
    <location>
        <begin position="349"/>
        <end position="372"/>
    </location>
</feature>
<feature type="transmembrane region" description="Helical" evidence="11">
    <location>
        <begin position="228"/>
        <end position="250"/>
    </location>
</feature>
<dbReference type="OrthoDB" id="6339427at2759"/>